<feature type="transmembrane region" description="Helical" evidence="1">
    <location>
        <begin position="78"/>
        <end position="97"/>
    </location>
</feature>
<comment type="caution">
    <text evidence="2">The sequence shown here is derived from an EMBL/GenBank/DDBJ whole genome shotgun (WGS) entry which is preliminary data.</text>
</comment>
<keyword evidence="1" id="KW-0472">Membrane</keyword>
<feature type="transmembrane region" description="Helical" evidence="1">
    <location>
        <begin position="103"/>
        <end position="120"/>
    </location>
</feature>
<gene>
    <name evidence="2" type="ORF">BH747_04755</name>
</gene>
<dbReference type="Proteomes" id="UP000192477">
    <property type="component" value="Unassembled WGS sequence"/>
</dbReference>
<accession>A0A1V8YVP5</accession>
<evidence type="ECO:0000313" key="3">
    <source>
        <dbReference type="Proteomes" id="UP000192477"/>
    </source>
</evidence>
<dbReference type="EMBL" id="MJEA01000003">
    <property type="protein sequence ID" value="OQO70716.1"/>
    <property type="molecule type" value="Genomic_DNA"/>
</dbReference>
<name>A0A1V8YVP5_9ENTE</name>
<dbReference type="STRING" id="112904.BH747_04755"/>
<protein>
    <submittedName>
        <fullName evidence="2">Uncharacterized protein</fullName>
    </submittedName>
</protein>
<sequence length="216" mass="24623">MPSLKNKTCTKFSMIFLICSLLLIMVMMVSWFKDFHGFVPLIHLPEVSAAFIYYPCCLLSGLGLIFSTDVHSKKLKRLIAFIHFSCVYGVVLLLSGFIGIERFDLLLAILGYLLLSIWLLKRTNQKWVAIICLGLPMIISTGFFIKINYNLLTAMVGWEMIGYVILLTLSGLVGFILSATLPNKSRKAKWFLLGFNYFFSAYFHIVFLVVLVFDLF</sequence>
<organism evidence="2 3">
    <name type="scientific">Enterococcus villorum</name>
    <dbReference type="NCBI Taxonomy" id="112904"/>
    <lineage>
        <taxon>Bacteria</taxon>
        <taxon>Bacillati</taxon>
        <taxon>Bacillota</taxon>
        <taxon>Bacilli</taxon>
        <taxon>Lactobacillales</taxon>
        <taxon>Enterococcaceae</taxon>
        <taxon>Enterococcus</taxon>
    </lineage>
</organism>
<proteinExistence type="predicted"/>
<feature type="transmembrane region" description="Helical" evidence="1">
    <location>
        <begin position="47"/>
        <end position="66"/>
    </location>
</feature>
<reference evidence="2 3" key="1">
    <citation type="journal article" date="2017" name="BMC Microbiol.">
        <title>Comparative genomics of Enterococcus spp. isolated from bovine feces.</title>
        <authorList>
            <person name="Beukers A.G."/>
            <person name="Zaheer R."/>
            <person name="Goji N."/>
            <person name="Amoako K.K."/>
            <person name="Chaves A.V."/>
            <person name="Ward M.P."/>
            <person name="McAllister T.A."/>
        </authorList>
    </citation>
    <scope>NUCLEOTIDE SEQUENCE [LARGE SCALE GENOMIC DNA]</scope>
    <source>
        <strain evidence="2 3">F1129D 143</strain>
    </source>
</reference>
<feature type="transmembrane region" description="Helical" evidence="1">
    <location>
        <begin position="160"/>
        <end position="178"/>
    </location>
</feature>
<evidence type="ECO:0000313" key="2">
    <source>
        <dbReference type="EMBL" id="OQO70716.1"/>
    </source>
</evidence>
<dbReference type="OrthoDB" id="2197580at2"/>
<feature type="transmembrane region" description="Helical" evidence="1">
    <location>
        <begin position="127"/>
        <end position="148"/>
    </location>
</feature>
<feature type="transmembrane region" description="Helical" evidence="1">
    <location>
        <begin position="190"/>
        <end position="213"/>
    </location>
</feature>
<dbReference type="AlphaFoldDB" id="A0A1V8YVP5"/>
<evidence type="ECO:0000256" key="1">
    <source>
        <dbReference type="SAM" id="Phobius"/>
    </source>
</evidence>
<keyword evidence="1" id="KW-1133">Transmembrane helix</keyword>
<dbReference type="RefSeq" id="WP_081183021.1">
    <property type="nucleotide sequence ID" value="NZ_MJEA01000003.1"/>
</dbReference>
<feature type="transmembrane region" description="Helical" evidence="1">
    <location>
        <begin position="12"/>
        <end position="32"/>
    </location>
</feature>
<keyword evidence="1" id="KW-0812">Transmembrane</keyword>